<dbReference type="AlphaFoldDB" id="A0A0K0GQ54"/>
<dbReference type="HOGENOM" id="CLU_739284_0_0_6"/>
<protein>
    <submittedName>
        <fullName evidence="5">Putative glycosyl transferase</fullName>
    </submittedName>
</protein>
<dbReference type="PANTHER" id="PTHR43179">
    <property type="entry name" value="RHAMNOSYLTRANSFERASE WBBL"/>
    <property type="match status" value="1"/>
</dbReference>
<evidence type="ECO:0000313" key="5">
    <source>
        <dbReference type="EMBL" id="ACD61055.1"/>
    </source>
</evidence>
<organism evidence="5 6">
    <name type="scientific">Xanthomonas oryzae pv. oryzae (strain PXO99A)</name>
    <dbReference type="NCBI Taxonomy" id="360094"/>
    <lineage>
        <taxon>Bacteria</taxon>
        <taxon>Pseudomonadati</taxon>
        <taxon>Pseudomonadota</taxon>
        <taxon>Gammaproteobacteria</taxon>
        <taxon>Lysobacterales</taxon>
        <taxon>Lysobacteraceae</taxon>
        <taxon>Xanthomonas</taxon>
    </lineage>
</organism>
<dbReference type="SUPFAM" id="SSF53448">
    <property type="entry name" value="Nucleotide-diphospho-sugar transferases"/>
    <property type="match status" value="1"/>
</dbReference>
<dbReference type="eggNOG" id="COG1216">
    <property type="taxonomic scope" value="Bacteria"/>
</dbReference>
<accession>A0A0K0GQ54</accession>
<feature type="domain" description="Glycosyltransferase 2-like" evidence="4">
    <location>
        <begin position="12"/>
        <end position="129"/>
    </location>
</feature>
<evidence type="ECO:0000256" key="3">
    <source>
        <dbReference type="ARBA" id="ARBA00022679"/>
    </source>
</evidence>
<reference evidence="5 6" key="1">
    <citation type="journal article" date="2008" name="BMC Genomics">
        <title>Genome sequence and rapid evolution of the rice pathogen Xanthomonas oryzae pv. oryzae PXO99A.</title>
        <authorList>
            <person name="Salzberg S.L."/>
            <person name="Sommer D.D."/>
            <person name="Schatz M.C."/>
            <person name="Phillippy A.M."/>
            <person name="Rabinowicz P.D."/>
            <person name="Tsuge S."/>
            <person name="Furutani A."/>
            <person name="Ochiai H."/>
            <person name="Delcher A.L."/>
            <person name="Kelley D."/>
            <person name="Madupu R."/>
            <person name="Puiu D."/>
            <person name="Radune D."/>
            <person name="Shumway M."/>
            <person name="Trapnell C."/>
            <person name="Aparna G."/>
            <person name="Jha G."/>
            <person name="Pandey A."/>
            <person name="Patil P.B."/>
            <person name="Ishihara H."/>
            <person name="Meyer D.F."/>
            <person name="Szurek B."/>
            <person name="Verdier V."/>
            <person name="Koebnik R."/>
            <person name="Dow J.M."/>
            <person name="Ryan R.P."/>
            <person name="Hirata H."/>
            <person name="Tsuyumu S."/>
            <person name="Won Lee S."/>
            <person name="Seo Y.S."/>
            <person name="Sriariyanum M."/>
            <person name="Ronald P.C."/>
            <person name="Sonti R.V."/>
            <person name="Van Sluys M.A."/>
            <person name="Leach J.E."/>
            <person name="White F.F."/>
            <person name="Bogdanove A.J."/>
        </authorList>
    </citation>
    <scope>NUCLEOTIDE SEQUENCE [LARGE SCALE GENOMIC DNA]</scope>
    <source>
        <strain evidence="5 6">PXO99A</strain>
    </source>
</reference>
<proteinExistence type="inferred from homology"/>
<name>A0A0K0GQ54_XANOP</name>
<evidence type="ECO:0000256" key="2">
    <source>
        <dbReference type="ARBA" id="ARBA00022676"/>
    </source>
</evidence>
<dbReference type="Proteomes" id="UP000001740">
    <property type="component" value="Chromosome"/>
</dbReference>
<evidence type="ECO:0000259" key="4">
    <source>
        <dbReference type="Pfam" id="PF00535"/>
    </source>
</evidence>
<dbReference type="EMBL" id="CP000967">
    <property type="protein sequence ID" value="ACD61055.1"/>
    <property type="molecule type" value="Genomic_DNA"/>
</dbReference>
<keyword evidence="3 5" id="KW-0808">Transferase</keyword>
<dbReference type="KEGG" id="xop:PXO_05411"/>
<comment type="similarity">
    <text evidence="1">Belongs to the glycosyltransferase 2 family.</text>
</comment>
<gene>
    <name evidence="5" type="primary">wxoC</name>
    <name evidence="5" type="ordered locus">PXO_05411</name>
</gene>
<evidence type="ECO:0000256" key="1">
    <source>
        <dbReference type="ARBA" id="ARBA00006739"/>
    </source>
</evidence>
<evidence type="ECO:0000313" key="6">
    <source>
        <dbReference type="Proteomes" id="UP000001740"/>
    </source>
</evidence>
<dbReference type="SMR" id="A0A0K0GQ54"/>
<dbReference type="PANTHER" id="PTHR43179:SF12">
    <property type="entry name" value="GALACTOFURANOSYLTRANSFERASE GLFT2"/>
    <property type="match status" value="1"/>
</dbReference>
<keyword evidence="2" id="KW-0328">Glycosyltransferase</keyword>
<dbReference type="InterPro" id="IPR029044">
    <property type="entry name" value="Nucleotide-diphossugar_trans"/>
</dbReference>
<dbReference type="Gene3D" id="3.90.550.10">
    <property type="entry name" value="Spore Coat Polysaccharide Biosynthesis Protein SpsA, Chain A"/>
    <property type="match status" value="1"/>
</dbReference>
<dbReference type="InterPro" id="IPR001173">
    <property type="entry name" value="Glyco_trans_2-like"/>
</dbReference>
<dbReference type="GO" id="GO:0016757">
    <property type="term" value="F:glycosyltransferase activity"/>
    <property type="evidence" value="ECO:0007669"/>
    <property type="project" value="UniProtKB-KW"/>
</dbReference>
<sequence>MSVMDRPRILHCITVYNGRAFVPAAIKSALRLDQQEAQIDVLVLDDASPEPGWSEELSAFCKERGVMYYCTPRNLGIPRNVSLGMLTAVKRGYDYVVISNSDVLYPRDLMGQMLRASRQNNVGSVTAWSNNVSLYSLPNEDPNRYLHDQNVVDWMHATLAGHFGDAVMDIPAGISFCILISTDVVRKVGIMDPCFGRGYCEETDWSLRSLAAGYRIALAPGTYVFHHGRGSNLDAGLVSSNATTVPANEAIIDLRYPQFRNQVEAFVHSGVLSRAHDDAISHIVRSAGKQFGYSIDVGWIGRDRTNEDEVNILLSPNGANDHIQAVFRGFRLDMQVSRRNLGQEIRKFFGQDPTAVNLYDSGALATALKSEFANVTNTRTSNYPERV</sequence>
<dbReference type="Pfam" id="PF00535">
    <property type="entry name" value="Glycos_transf_2"/>
    <property type="match status" value="1"/>
</dbReference>